<dbReference type="InterPro" id="IPR008917">
    <property type="entry name" value="TF_DNA-bd_sf"/>
</dbReference>
<accession>A0A9X0CTD3</accession>
<keyword evidence="2" id="KW-0238">DNA-binding</keyword>
<dbReference type="Pfam" id="PF03131">
    <property type="entry name" value="bZIP_Maf"/>
    <property type="match status" value="1"/>
</dbReference>
<gene>
    <name evidence="6" type="ORF">OS493_005183</name>
</gene>
<dbReference type="Proteomes" id="UP001163046">
    <property type="component" value="Unassembled WGS sequence"/>
</dbReference>
<evidence type="ECO:0000259" key="5">
    <source>
        <dbReference type="Pfam" id="PF03131"/>
    </source>
</evidence>
<comment type="caution">
    <text evidence="6">The sequence shown here is derived from an EMBL/GenBank/DDBJ whole genome shotgun (WGS) entry which is preliminary data.</text>
</comment>
<keyword evidence="3" id="KW-0804">Transcription</keyword>
<name>A0A9X0CTD3_9CNID</name>
<dbReference type="InterPro" id="IPR004826">
    <property type="entry name" value="bZIP_Maf"/>
</dbReference>
<evidence type="ECO:0000313" key="6">
    <source>
        <dbReference type="EMBL" id="KAJ7374831.1"/>
    </source>
</evidence>
<protein>
    <recommendedName>
        <fullName evidence="5">Basic leucine zipper domain-containing protein</fullName>
    </recommendedName>
</protein>
<dbReference type="SUPFAM" id="SSF47454">
    <property type="entry name" value="A DNA-binding domain in eukaryotic transcription factors"/>
    <property type="match status" value="1"/>
</dbReference>
<dbReference type="GO" id="GO:0000981">
    <property type="term" value="F:DNA-binding transcription factor activity, RNA polymerase II-specific"/>
    <property type="evidence" value="ECO:0007669"/>
    <property type="project" value="TreeGrafter"/>
</dbReference>
<keyword evidence="7" id="KW-1185">Reference proteome</keyword>
<feature type="coiled-coil region" evidence="4">
    <location>
        <begin position="136"/>
        <end position="170"/>
    </location>
</feature>
<proteinExistence type="predicted"/>
<dbReference type="Gene3D" id="1.20.5.170">
    <property type="match status" value="1"/>
</dbReference>
<evidence type="ECO:0000313" key="7">
    <source>
        <dbReference type="Proteomes" id="UP001163046"/>
    </source>
</evidence>
<dbReference type="GO" id="GO:0000978">
    <property type="term" value="F:RNA polymerase II cis-regulatory region sequence-specific DNA binding"/>
    <property type="evidence" value="ECO:0007669"/>
    <property type="project" value="TreeGrafter"/>
</dbReference>
<dbReference type="AlphaFoldDB" id="A0A9X0CTD3"/>
<organism evidence="6 7">
    <name type="scientific">Desmophyllum pertusum</name>
    <dbReference type="NCBI Taxonomy" id="174260"/>
    <lineage>
        <taxon>Eukaryota</taxon>
        <taxon>Metazoa</taxon>
        <taxon>Cnidaria</taxon>
        <taxon>Anthozoa</taxon>
        <taxon>Hexacorallia</taxon>
        <taxon>Scleractinia</taxon>
        <taxon>Caryophylliina</taxon>
        <taxon>Caryophylliidae</taxon>
        <taxon>Desmophyllum</taxon>
    </lineage>
</organism>
<evidence type="ECO:0000256" key="1">
    <source>
        <dbReference type="ARBA" id="ARBA00023015"/>
    </source>
</evidence>
<keyword evidence="1" id="KW-0805">Transcription regulation</keyword>
<keyword evidence="4" id="KW-0175">Coiled coil</keyword>
<dbReference type="EMBL" id="MU826827">
    <property type="protein sequence ID" value="KAJ7374831.1"/>
    <property type="molecule type" value="Genomic_DNA"/>
</dbReference>
<evidence type="ECO:0000256" key="3">
    <source>
        <dbReference type="ARBA" id="ARBA00023163"/>
    </source>
</evidence>
<dbReference type="PANTHER" id="PTHR10129:SF50">
    <property type="entry name" value="BZIP DOMAIN-CONTAINING PROTEIN"/>
    <property type="match status" value="1"/>
</dbReference>
<feature type="domain" description="Basic leucine zipper" evidence="5">
    <location>
        <begin position="78"/>
        <end position="167"/>
    </location>
</feature>
<dbReference type="InterPro" id="IPR024874">
    <property type="entry name" value="Transcription_factor_Maf_fam"/>
</dbReference>
<sequence length="186" mass="21720">MKSREEEFISKMVLPSLDSFDDAGFAGFDEAGLFNGVYMFEEFSLGAETMARLGEAANGYQQTNQNRPLLLKLIRKLNDECLEKMSIQDLNKKLRRLPKGLRQKFRKRRRILKNRKYALKCRLKGVQRENNIAWENEALALQILQAKEELRKVADERDEYQKKYARLKIVVSARTGQVTDDHLKVH</sequence>
<reference evidence="6" key="1">
    <citation type="submission" date="2023-01" db="EMBL/GenBank/DDBJ databases">
        <title>Genome assembly of the deep-sea coral Lophelia pertusa.</title>
        <authorList>
            <person name="Herrera S."/>
            <person name="Cordes E."/>
        </authorList>
    </citation>
    <scope>NUCLEOTIDE SEQUENCE</scope>
    <source>
        <strain evidence="6">USNM1676648</strain>
        <tissue evidence="6">Polyp</tissue>
    </source>
</reference>
<dbReference type="PANTHER" id="PTHR10129">
    <property type="entry name" value="TRANSCRIPTION FACTOR MAF"/>
    <property type="match status" value="1"/>
</dbReference>
<evidence type="ECO:0000256" key="2">
    <source>
        <dbReference type="ARBA" id="ARBA00023125"/>
    </source>
</evidence>
<dbReference type="OrthoDB" id="5974330at2759"/>
<dbReference type="GO" id="GO:0005634">
    <property type="term" value="C:nucleus"/>
    <property type="evidence" value="ECO:0007669"/>
    <property type="project" value="TreeGrafter"/>
</dbReference>
<evidence type="ECO:0000256" key="4">
    <source>
        <dbReference type="SAM" id="Coils"/>
    </source>
</evidence>